<dbReference type="EMBL" id="CAEZXN010000021">
    <property type="protein sequence ID" value="CAB4698108.1"/>
    <property type="molecule type" value="Genomic_DNA"/>
</dbReference>
<dbReference type="EMBL" id="CAEZXB010000022">
    <property type="protein sequence ID" value="CAB4680551.1"/>
    <property type="molecule type" value="Genomic_DNA"/>
</dbReference>
<dbReference type="InterPro" id="IPR036412">
    <property type="entry name" value="HAD-like_sf"/>
</dbReference>
<reference evidence="2" key="1">
    <citation type="submission" date="2020-05" db="EMBL/GenBank/DDBJ databases">
        <authorList>
            <person name="Chiriac C."/>
            <person name="Salcher M."/>
            <person name="Ghai R."/>
            <person name="Kavagutti S V."/>
        </authorList>
    </citation>
    <scope>NUCLEOTIDE SEQUENCE</scope>
</reference>
<accession>A0A6J6PNS9</accession>
<evidence type="ECO:0000313" key="3">
    <source>
        <dbReference type="EMBL" id="CAB4842854.1"/>
    </source>
</evidence>
<dbReference type="Pfam" id="PF08282">
    <property type="entry name" value="Hydrolase_3"/>
    <property type="match status" value="1"/>
</dbReference>
<dbReference type="SFLD" id="SFLDS00003">
    <property type="entry name" value="Haloacid_Dehalogenase"/>
    <property type="match status" value="1"/>
</dbReference>
<dbReference type="EMBL" id="CAFBAA010000014">
    <property type="protein sequence ID" value="CAB4842854.1"/>
    <property type="molecule type" value="Genomic_DNA"/>
</dbReference>
<dbReference type="NCBIfam" id="TIGR01484">
    <property type="entry name" value="HAD-SF-IIB"/>
    <property type="match status" value="1"/>
</dbReference>
<dbReference type="GO" id="GO:0000287">
    <property type="term" value="F:magnesium ion binding"/>
    <property type="evidence" value="ECO:0007669"/>
    <property type="project" value="TreeGrafter"/>
</dbReference>
<organism evidence="2">
    <name type="scientific">freshwater metagenome</name>
    <dbReference type="NCBI Taxonomy" id="449393"/>
    <lineage>
        <taxon>unclassified sequences</taxon>
        <taxon>metagenomes</taxon>
        <taxon>ecological metagenomes</taxon>
    </lineage>
</organism>
<dbReference type="GO" id="GO:0016791">
    <property type="term" value="F:phosphatase activity"/>
    <property type="evidence" value="ECO:0007669"/>
    <property type="project" value="TreeGrafter"/>
</dbReference>
<dbReference type="SFLD" id="SFLDG01140">
    <property type="entry name" value="C2.B:_Phosphomannomutase_and_P"/>
    <property type="match status" value="1"/>
</dbReference>
<gene>
    <name evidence="1" type="ORF">UFOPK2342_01112</name>
    <name evidence="2" type="ORF">UFOPK2423_01008</name>
    <name evidence="3" type="ORF">UFOPK3266_00742</name>
</gene>
<proteinExistence type="predicted"/>
<dbReference type="InterPro" id="IPR006379">
    <property type="entry name" value="HAD-SF_hydro_IIB"/>
</dbReference>
<evidence type="ECO:0000313" key="1">
    <source>
        <dbReference type="EMBL" id="CAB4680551.1"/>
    </source>
</evidence>
<sequence length="267" mass="29506">MKLVATDLDGTIIRFEAGISQRTITALNNAYEKGARVLFATGRPPRWLGEVVDAFGTEKFPWVICCNGALLFDLQADKVIKEWEISIPDAFEIVARLRKNLPGVTFAMERNDHYVRERRYIPRWDVGMDIIGTETIEEQIDRPFLKLIARCTESDLDSDEMLGIATPVLAGLATVTHSNPEDSLLEISAHGVSKASALAYVAEQWGIDREEILVFGDNPNDIPMLEWATHSYAVASGHRGAHAAAKNLAPACNEDGVAQIIEKVFAL</sequence>
<dbReference type="InterPro" id="IPR023214">
    <property type="entry name" value="HAD_sf"/>
</dbReference>
<evidence type="ECO:0000313" key="2">
    <source>
        <dbReference type="EMBL" id="CAB4698108.1"/>
    </source>
</evidence>
<dbReference type="GO" id="GO:0005829">
    <property type="term" value="C:cytosol"/>
    <property type="evidence" value="ECO:0007669"/>
    <property type="project" value="TreeGrafter"/>
</dbReference>
<dbReference type="PANTHER" id="PTHR10000">
    <property type="entry name" value="PHOSPHOSERINE PHOSPHATASE"/>
    <property type="match status" value="1"/>
</dbReference>
<dbReference type="NCBIfam" id="TIGR00099">
    <property type="entry name" value="Cof-subfamily"/>
    <property type="match status" value="1"/>
</dbReference>
<name>A0A6J6PNS9_9ZZZZ</name>
<dbReference type="AlphaFoldDB" id="A0A6J6PNS9"/>
<dbReference type="Gene3D" id="3.40.50.1000">
    <property type="entry name" value="HAD superfamily/HAD-like"/>
    <property type="match status" value="1"/>
</dbReference>
<protein>
    <submittedName>
        <fullName evidence="2">Unannotated protein</fullName>
    </submittedName>
</protein>
<dbReference type="PANTHER" id="PTHR10000:SF8">
    <property type="entry name" value="HAD SUPERFAMILY HYDROLASE-LIKE, TYPE 3"/>
    <property type="match status" value="1"/>
</dbReference>
<dbReference type="SUPFAM" id="SSF56784">
    <property type="entry name" value="HAD-like"/>
    <property type="match status" value="1"/>
</dbReference>
<dbReference type="InterPro" id="IPR000150">
    <property type="entry name" value="Cof"/>
</dbReference>
<dbReference type="Gene3D" id="3.30.1240.10">
    <property type="match status" value="1"/>
</dbReference>